<dbReference type="Proteomes" id="UP001295794">
    <property type="component" value="Unassembled WGS sequence"/>
</dbReference>
<reference evidence="2" key="1">
    <citation type="submission" date="2023-11" db="EMBL/GenBank/DDBJ databases">
        <authorList>
            <person name="De Vega J J."/>
            <person name="De Vega J J."/>
        </authorList>
    </citation>
    <scope>NUCLEOTIDE SEQUENCE</scope>
</reference>
<feature type="compositionally biased region" description="Basic residues" evidence="1">
    <location>
        <begin position="560"/>
        <end position="571"/>
    </location>
</feature>
<feature type="region of interest" description="Disordered" evidence="1">
    <location>
        <begin position="436"/>
        <end position="467"/>
    </location>
</feature>
<feature type="compositionally biased region" description="Pro residues" evidence="1">
    <location>
        <begin position="525"/>
        <end position="538"/>
    </location>
</feature>
<feature type="compositionally biased region" description="Basic residues" evidence="1">
    <location>
        <begin position="41"/>
        <end position="52"/>
    </location>
</feature>
<keyword evidence="3" id="KW-1185">Reference proteome</keyword>
<feature type="compositionally biased region" description="Acidic residues" evidence="1">
    <location>
        <begin position="25"/>
        <end position="35"/>
    </location>
</feature>
<organism evidence="2 3">
    <name type="scientific">Mycena citricolor</name>
    <dbReference type="NCBI Taxonomy" id="2018698"/>
    <lineage>
        <taxon>Eukaryota</taxon>
        <taxon>Fungi</taxon>
        <taxon>Dikarya</taxon>
        <taxon>Basidiomycota</taxon>
        <taxon>Agaricomycotina</taxon>
        <taxon>Agaricomycetes</taxon>
        <taxon>Agaricomycetidae</taxon>
        <taxon>Agaricales</taxon>
        <taxon>Marasmiineae</taxon>
        <taxon>Mycenaceae</taxon>
        <taxon>Mycena</taxon>
    </lineage>
</organism>
<sequence>MNAPHILPHRISRSLSPRPRKALDAPEEDLLDSDSFDAPLPRKKKNSIKARRRLGVSNLGPLPLDLECLNTASSPTVASSTDEKVVDDEIWHLALKLRDIEANDTRAVIVEDDEDAADSSEIFDFPLPPSSFAYPTIRRTHSSASSISSSSGSLTAWSPSTSVTSLHSRPSEGCASPPPRSGVLRCKTIRPLAISKREPPASPSLVALSSPMLPLSSTLRPPRRAPPSIPLPVPPLAYEDEADEFYATDAGRRLSVNPAESLPESVLSPVEAAAPFPFPHSKVVILKRMRSSSLTDVPNFSRPTSLARSAVLGPAELPAGHDIRKSQSATELVEPPPWSPRSRDTSGDIAAAYRAYAPLLLSPVNGHFSLDTVRPSVATILPTRDRAPRASIPTDINEEDWEDYQTLDRSMSPSSTLDVDFNGTLAVWEQQQPRLSLAAPEQEQTASSPPSAPSPIPQESEISPILRSRWSASTLASVRTRSSSISSTKPVSPVSAPKTFSFTRRYFAGRASKAPSVPPVDEAPSSPPLPPLPKPVRQPRPILRPIGAVTILPPPPPRLKAPKQPKAKQQKMKMQPVVRLDFSQGPLPPAWTETDPFASPSRVSLASYDSSFSRRRSTLRTPVDNMLFLP</sequence>
<feature type="compositionally biased region" description="Acidic residues" evidence="1">
    <location>
        <begin position="396"/>
        <end position="405"/>
    </location>
</feature>
<feature type="compositionally biased region" description="Low complexity" evidence="1">
    <location>
        <begin position="143"/>
        <end position="162"/>
    </location>
</feature>
<evidence type="ECO:0000313" key="2">
    <source>
        <dbReference type="EMBL" id="CAK5267308.1"/>
    </source>
</evidence>
<feature type="region of interest" description="Disordered" evidence="1">
    <location>
        <begin position="1"/>
        <end position="52"/>
    </location>
</feature>
<feature type="region of interest" description="Disordered" evidence="1">
    <location>
        <begin position="389"/>
        <end position="415"/>
    </location>
</feature>
<evidence type="ECO:0000256" key="1">
    <source>
        <dbReference type="SAM" id="MobiDB-lite"/>
    </source>
</evidence>
<feature type="region of interest" description="Disordered" evidence="1">
    <location>
        <begin position="318"/>
        <end position="345"/>
    </location>
</feature>
<gene>
    <name evidence="2" type="ORF">MYCIT1_LOCUS9700</name>
</gene>
<protein>
    <submittedName>
        <fullName evidence="2">Uncharacterized protein</fullName>
    </submittedName>
</protein>
<feature type="region of interest" description="Disordered" evidence="1">
    <location>
        <begin position="512"/>
        <end position="624"/>
    </location>
</feature>
<feature type="region of interest" description="Disordered" evidence="1">
    <location>
        <begin position="143"/>
        <end position="182"/>
    </location>
</feature>
<dbReference type="EMBL" id="CAVNYO010000118">
    <property type="protein sequence ID" value="CAK5267308.1"/>
    <property type="molecule type" value="Genomic_DNA"/>
</dbReference>
<accession>A0AAD2JXH2</accession>
<evidence type="ECO:0000313" key="3">
    <source>
        <dbReference type="Proteomes" id="UP001295794"/>
    </source>
</evidence>
<proteinExistence type="predicted"/>
<name>A0AAD2JXH2_9AGAR</name>
<dbReference type="AlphaFoldDB" id="A0AAD2JXH2"/>
<comment type="caution">
    <text evidence="2">The sequence shown here is derived from an EMBL/GenBank/DDBJ whole genome shotgun (WGS) entry which is preliminary data.</text>
</comment>